<dbReference type="KEGG" id="pnp:IJ22_16090"/>
<dbReference type="Gene3D" id="3.40.50.880">
    <property type="match status" value="1"/>
</dbReference>
<dbReference type="InterPro" id="IPR029062">
    <property type="entry name" value="Class_I_gatase-like"/>
</dbReference>
<dbReference type="PANTHER" id="PTHR43130:SF2">
    <property type="entry name" value="DJ-1_PFPI DOMAIN-CONTAINING PROTEIN"/>
    <property type="match status" value="1"/>
</dbReference>
<dbReference type="Proteomes" id="UP000061660">
    <property type="component" value="Chromosome"/>
</dbReference>
<dbReference type="InterPro" id="IPR002818">
    <property type="entry name" value="DJ-1/PfpI"/>
</dbReference>
<dbReference type="GO" id="GO:0006355">
    <property type="term" value="P:regulation of DNA-templated transcription"/>
    <property type="evidence" value="ECO:0007669"/>
    <property type="project" value="TreeGrafter"/>
</dbReference>
<dbReference type="AlphaFoldDB" id="A0A0U2UJB4"/>
<proteinExistence type="predicted"/>
<dbReference type="Pfam" id="PF01965">
    <property type="entry name" value="DJ-1_PfpI"/>
    <property type="match status" value="1"/>
</dbReference>
<reference evidence="2" key="1">
    <citation type="submission" date="2015-12" db="EMBL/GenBank/DDBJ databases">
        <title>Complete genome sequences of two moderately thermophilic Paenibacillus species.</title>
        <authorList>
            <person name="Butler R.III."/>
            <person name="Wang J."/>
            <person name="Stark B.C."/>
            <person name="Pombert J.-F."/>
        </authorList>
    </citation>
    <scope>NUCLEOTIDE SEQUENCE [LARGE SCALE GENOMIC DNA]</scope>
    <source>
        <strain evidence="2">32O-Y</strain>
    </source>
</reference>
<organism evidence="1 2">
    <name type="scientific">Paenibacillus naphthalenovorans</name>
    <dbReference type="NCBI Taxonomy" id="162209"/>
    <lineage>
        <taxon>Bacteria</taxon>
        <taxon>Bacillati</taxon>
        <taxon>Bacillota</taxon>
        <taxon>Bacilli</taxon>
        <taxon>Bacillales</taxon>
        <taxon>Paenibacillaceae</taxon>
        <taxon>Paenibacillus</taxon>
    </lineage>
</organism>
<evidence type="ECO:0000313" key="1">
    <source>
        <dbReference type="EMBL" id="ALS21985.1"/>
    </source>
</evidence>
<gene>
    <name evidence="1" type="ORF">IJ22_16090</name>
</gene>
<protein>
    <submittedName>
        <fullName evidence="1">Thiamine biosynthesis protein ThiJ</fullName>
    </submittedName>
</protein>
<accession>A0A0U2UJB4</accession>
<dbReference type="EMBL" id="CP013652">
    <property type="protein sequence ID" value="ALS21985.1"/>
    <property type="molecule type" value="Genomic_DNA"/>
</dbReference>
<dbReference type="InterPro" id="IPR052158">
    <property type="entry name" value="INH-QAR"/>
</dbReference>
<dbReference type="SUPFAM" id="SSF52317">
    <property type="entry name" value="Class I glutamine amidotransferase-like"/>
    <property type="match status" value="1"/>
</dbReference>
<dbReference type="STRING" id="162209.IJ22_16090"/>
<name>A0A0U2UJB4_9BACL</name>
<keyword evidence="2" id="KW-1185">Reference proteome</keyword>
<evidence type="ECO:0000313" key="2">
    <source>
        <dbReference type="Proteomes" id="UP000061660"/>
    </source>
</evidence>
<dbReference type="OrthoDB" id="9803764at2"/>
<reference evidence="1 2" key="2">
    <citation type="journal article" date="2016" name="Genome Announc.">
        <title>Complete Genome Sequences of Two Interactive Moderate Thermophiles, Paenibacillus napthalenovorans 32O-Y and Paenibacillus sp. 32O-W.</title>
        <authorList>
            <person name="Butler R.R.III."/>
            <person name="Wang J."/>
            <person name="Stark B.C."/>
            <person name="Pombert J.F."/>
        </authorList>
    </citation>
    <scope>NUCLEOTIDE SEQUENCE [LARGE SCALE GENOMIC DNA]</scope>
    <source>
        <strain evidence="1 2">32O-Y</strain>
    </source>
</reference>
<dbReference type="PATRIC" id="fig|162209.4.peg.1705"/>
<dbReference type="PANTHER" id="PTHR43130">
    <property type="entry name" value="ARAC-FAMILY TRANSCRIPTIONAL REGULATOR"/>
    <property type="match status" value="1"/>
</dbReference>
<sequence length="255" mass="26390">MLTVQIVLFDGFDLLDAIAPYEVFCAAGMVADHALCVEFVTAEGPRLVPSGVNGLKIEAGGRLSPYRKGIILVPGASGEIEGDSPNSIPAILARAVNTELTGILKQALGHPDIVVATVCGGSLVLAMGGLLEGRPAVTNYLGMDVLGATGAIPVPARVVDDGNLVTGGGVTSGLDIALHLVERELGPRIAHAVEQLFEFERRGTVWRNIGIPPRKGSAVRDPNAASLQGTSVNDIMTGFAKADVLPASKLTGKRI</sequence>